<dbReference type="EMBL" id="JBHUDY010000001">
    <property type="protein sequence ID" value="MFD1612028.1"/>
    <property type="molecule type" value="Genomic_DNA"/>
</dbReference>
<dbReference type="Gene3D" id="3.40.50.12160">
    <property type="entry name" value="Methylthiotransferase, N-terminal domain"/>
    <property type="match status" value="1"/>
</dbReference>
<keyword evidence="7 8" id="KW-0411">Iron-sulfur</keyword>
<evidence type="ECO:0000256" key="4">
    <source>
        <dbReference type="ARBA" id="ARBA00022691"/>
    </source>
</evidence>
<dbReference type="SFLD" id="SFLDS00029">
    <property type="entry name" value="Radical_SAM"/>
    <property type="match status" value="1"/>
</dbReference>
<feature type="binding site" evidence="8">
    <location>
        <position position="83"/>
    </location>
    <ligand>
        <name>[4Fe-4S] cluster</name>
        <dbReference type="ChEBI" id="CHEBI:49883"/>
        <label>1</label>
    </ligand>
</feature>
<accession>A0ABW4I2R4</accession>
<evidence type="ECO:0000313" key="12">
    <source>
        <dbReference type="EMBL" id="MFD1612028.1"/>
    </source>
</evidence>
<evidence type="ECO:0000313" key="13">
    <source>
        <dbReference type="Proteomes" id="UP001597115"/>
    </source>
</evidence>
<dbReference type="InterPro" id="IPR005839">
    <property type="entry name" value="Methylthiotransferase"/>
</dbReference>
<dbReference type="NCBIfam" id="TIGR01125">
    <property type="entry name" value="30S ribosomal protein S12 methylthiotransferase RimO"/>
    <property type="match status" value="1"/>
</dbReference>
<comment type="caution">
    <text evidence="12">The sequence shown here is derived from an EMBL/GenBank/DDBJ whole genome shotgun (WGS) entry which is preliminary data.</text>
</comment>
<keyword evidence="6 8" id="KW-0408">Iron</keyword>
<dbReference type="GO" id="GO:0103039">
    <property type="term" value="F:protein methylthiotransferase activity"/>
    <property type="evidence" value="ECO:0007669"/>
    <property type="project" value="UniProtKB-EC"/>
</dbReference>
<dbReference type="PROSITE" id="PS51918">
    <property type="entry name" value="RADICAL_SAM"/>
    <property type="match status" value="1"/>
</dbReference>
<feature type="domain" description="MTTase N-terminal" evidence="10">
    <location>
        <begin position="9"/>
        <end position="119"/>
    </location>
</feature>
<dbReference type="SFLD" id="SFLDF00274">
    <property type="entry name" value="ribosomal_protein_S12_methylth"/>
    <property type="match status" value="1"/>
</dbReference>
<comment type="similarity">
    <text evidence="8">Belongs to the methylthiotransferase family. RimO subfamily.</text>
</comment>
<dbReference type="RefSeq" id="WP_380888659.1">
    <property type="nucleotide sequence ID" value="NZ_JBHUDY010000001.1"/>
</dbReference>
<feature type="domain" description="TRAM" evidence="9">
    <location>
        <begin position="376"/>
        <end position="443"/>
    </location>
</feature>
<organism evidence="12 13">
    <name type="scientific">Sphingomonas tabacisoli</name>
    <dbReference type="NCBI Taxonomy" id="2249466"/>
    <lineage>
        <taxon>Bacteria</taxon>
        <taxon>Pseudomonadati</taxon>
        <taxon>Pseudomonadota</taxon>
        <taxon>Alphaproteobacteria</taxon>
        <taxon>Sphingomonadales</taxon>
        <taxon>Sphingomonadaceae</taxon>
        <taxon>Sphingomonas</taxon>
    </lineage>
</organism>
<comment type="catalytic activity">
    <reaction evidence="8">
        <text>L-aspartate(89)-[ribosomal protein uS12]-hydrogen + (sulfur carrier)-SH + AH2 + 2 S-adenosyl-L-methionine = 3-methylsulfanyl-L-aspartate(89)-[ribosomal protein uS12]-hydrogen + (sulfur carrier)-H + 5'-deoxyadenosine + L-methionine + A + S-adenosyl-L-homocysteine + 2 H(+)</text>
        <dbReference type="Rhea" id="RHEA:37087"/>
        <dbReference type="Rhea" id="RHEA-COMP:10460"/>
        <dbReference type="Rhea" id="RHEA-COMP:10461"/>
        <dbReference type="Rhea" id="RHEA-COMP:14737"/>
        <dbReference type="Rhea" id="RHEA-COMP:14739"/>
        <dbReference type="ChEBI" id="CHEBI:13193"/>
        <dbReference type="ChEBI" id="CHEBI:15378"/>
        <dbReference type="ChEBI" id="CHEBI:17319"/>
        <dbReference type="ChEBI" id="CHEBI:17499"/>
        <dbReference type="ChEBI" id="CHEBI:29917"/>
        <dbReference type="ChEBI" id="CHEBI:29961"/>
        <dbReference type="ChEBI" id="CHEBI:57844"/>
        <dbReference type="ChEBI" id="CHEBI:57856"/>
        <dbReference type="ChEBI" id="CHEBI:59789"/>
        <dbReference type="ChEBI" id="CHEBI:64428"/>
        <dbReference type="ChEBI" id="CHEBI:73599"/>
        <dbReference type="EC" id="2.8.4.4"/>
    </reaction>
</comment>
<dbReference type="PROSITE" id="PS50926">
    <property type="entry name" value="TRAM"/>
    <property type="match status" value="1"/>
</dbReference>
<dbReference type="CDD" id="cd01335">
    <property type="entry name" value="Radical_SAM"/>
    <property type="match status" value="1"/>
</dbReference>
<dbReference type="InterPro" id="IPR005840">
    <property type="entry name" value="Ribosomal_uS12_MeSTrfase_RimO"/>
</dbReference>
<keyword evidence="1 8" id="KW-0004">4Fe-4S</keyword>
<comment type="subcellular location">
    <subcellularLocation>
        <location evidence="8">Cytoplasm</location>
    </subcellularLocation>
</comment>
<dbReference type="PANTHER" id="PTHR43837:SF1">
    <property type="entry name" value="RIBOSOMAL PROTEIN US12 METHYLTHIOTRANSFERASE RIMO"/>
    <property type="match status" value="1"/>
</dbReference>
<feature type="binding site" evidence="8">
    <location>
        <position position="154"/>
    </location>
    <ligand>
        <name>[4Fe-4S] cluster</name>
        <dbReference type="ChEBI" id="CHEBI:49883"/>
        <label>2</label>
        <note>4Fe-4S-S-AdoMet</note>
    </ligand>
</feature>
<dbReference type="Pfam" id="PF04055">
    <property type="entry name" value="Radical_SAM"/>
    <property type="match status" value="1"/>
</dbReference>
<dbReference type="Pfam" id="PF00919">
    <property type="entry name" value="UPF0004"/>
    <property type="match status" value="1"/>
</dbReference>
<evidence type="ECO:0000259" key="9">
    <source>
        <dbReference type="PROSITE" id="PS50926"/>
    </source>
</evidence>
<protein>
    <recommendedName>
        <fullName evidence="8">Ribosomal protein uS12 methylthiotransferase RimO</fullName>
        <shortName evidence="8">uS12 MTTase</shortName>
        <shortName evidence="8">uS12 methylthiotransferase</shortName>
        <ecNumber evidence="8">2.8.4.4</ecNumber>
    </recommendedName>
    <alternativeName>
        <fullName evidence="8">Ribosomal protein uS12 (aspartate-C(3))-methylthiotransferase</fullName>
    </alternativeName>
    <alternativeName>
        <fullName evidence="8">Ribosome maturation factor RimO</fullName>
    </alternativeName>
</protein>
<feature type="binding site" evidence="8">
    <location>
        <position position="54"/>
    </location>
    <ligand>
        <name>[4Fe-4S] cluster</name>
        <dbReference type="ChEBI" id="CHEBI:49883"/>
        <label>1</label>
    </ligand>
</feature>
<dbReference type="PANTHER" id="PTHR43837">
    <property type="entry name" value="RIBOSOMAL PROTEIN S12 METHYLTHIOTRANSFERASE RIMO"/>
    <property type="match status" value="1"/>
</dbReference>
<dbReference type="SFLD" id="SFLDG01082">
    <property type="entry name" value="B12-binding_domain_containing"/>
    <property type="match status" value="1"/>
</dbReference>
<reference evidence="13" key="1">
    <citation type="journal article" date="2019" name="Int. J. Syst. Evol. Microbiol.">
        <title>The Global Catalogue of Microorganisms (GCM) 10K type strain sequencing project: providing services to taxonomists for standard genome sequencing and annotation.</title>
        <authorList>
            <consortium name="The Broad Institute Genomics Platform"/>
            <consortium name="The Broad Institute Genome Sequencing Center for Infectious Disease"/>
            <person name="Wu L."/>
            <person name="Ma J."/>
        </authorList>
    </citation>
    <scope>NUCLEOTIDE SEQUENCE [LARGE SCALE GENOMIC DNA]</scope>
    <source>
        <strain evidence="13">CGMCC 1.16275</strain>
    </source>
</reference>
<evidence type="ECO:0000256" key="1">
    <source>
        <dbReference type="ARBA" id="ARBA00022485"/>
    </source>
</evidence>
<comment type="function">
    <text evidence="8">Catalyzes the methylthiolation of an aspartic acid residue of ribosomal protein uS12.</text>
</comment>
<proteinExistence type="inferred from homology"/>
<evidence type="ECO:0000259" key="10">
    <source>
        <dbReference type="PROSITE" id="PS51449"/>
    </source>
</evidence>
<dbReference type="InterPro" id="IPR007197">
    <property type="entry name" value="rSAM"/>
</dbReference>
<dbReference type="HAMAP" id="MF_01865">
    <property type="entry name" value="MTTase_RimO"/>
    <property type="match status" value="1"/>
</dbReference>
<feature type="binding site" evidence="8">
    <location>
        <position position="18"/>
    </location>
    <ligand>
        <name>[4Fe-4S] cluster</name>
        <dbReference type="ChEBI" id="CHEBI:49883"/>
        <label>1</label>
    </ligand>
</feature>
<dbReference type="InterPro" id="IPR006638">
    <property type="entry name" value="Elp3/MiaA/NifB-like_rSAM"/>
</dbReference>
<dbReference type="SFLD" id="SFLDG01061">
    <property type="entry name" value="methylthiotransferase"/>
    <property type="match status" value="1"/>
</dbReference>
<name>A0ABW4I2R4_9SPHN</name>
<evidence type="ECO:0000256" key="6">
    <source>
        <dbReference type="ARBA" id="ARBA00023004"/>
    </source>
</evidence>
<dbReference type="PROSITE" id="PS01278">
    <property type="entry name" value="MTTASE_RADICAL"/>
    <property type="match status" value="1"/>
</dbReference>
<evidence type="ECO:0000259" key="11">
    <source>
        <dbReference type="PROSITE" id="PS51918"/>
    </source>
</evidence>
<keyword evidence="13" id="KW-1185">Reference proteome</keyword>
<dbReference type="Gene3D" id="3.80.30.20">
    <property type="entry name" value="tm_1862 like domain"/>
    <property type="match status" value="1"/>
</dbReference>
<dbReference type="SUPFAM" id="SSF102114">
    <property type="entry name" value="Radical SAM enzymes"/>
    <property type="match status" value="1"/>
</dbReference>
<comment type="cofactor">
    <cofactor evidence="8">
        <name>[4Fe-4S] cluster</name>
        <dbReference type="ChEBI" id="CHEBI:49883"/>
    </cofactor>
    <text evidence="8">Binds 2 [4Fe-4S] clusters. One cluster is coordinated with 3 cysteines and an exchangeable S-adenosyl-L-methionine.</text>
</comment>
<feature type="binding site" evidence="8">
    <location>
        <position position="157"/>
    </location>
    <ligand>
        <name>[4Fe-4S] cluster</name>
        <dbReference type="ChEBI" id="CHEBI:49883"/>
        <label>2</label>
        <note>4Fe-4S-S-AdoMet</note>
    </ligand>
</feature>
<keyword evidence="12" id="KW-0689">Ribosomal protein</keyword>
<dbReference type="PROSITE" id="PS51449">
    <property type="entry name" value="MTTASE_N"/>
    <property type="match status" value="1"/>
</dbReference>
<evidence type="ECO:0000256" key="3">
    <source>
        <dbReference type="ARBA" id="ARBA00022679"/>
    </source>
</evidence>
<dbReference type="EC" id="2.8.4.4" evidence="8"/>
<dbReference type="InterPro" id="IPR012340">
    <property type="entry name" value="NA-bd_OB-fold"/>
</dbReference>
<dbReference type="InterPro" id="IPR023404">
    <property type="entry name" value="rSAM_horseshoe"/>
</dbReference>
<dbReference type="InterPro" id="IPR020612">
    <property type="entry name" value="Methylthiotransferase_CS"/>
</dbReference>
<feature type="domain" description="Radical SAM core" evidence="11">
    <location>
        <begin position="136"/>
        <end position="373"/>
    </location>
</feature>
<keyword evidence="5 8" id="KW-0479">Metal-binding</keyword>
<feature type="binding site" evidence="8">
    <location>
        <position position="150"/>
    </location>
    <ligand>
        <name>[4Fe-4S] cluster</name>
        <dbReference type="ChEBI" id="CHEBI:49883"/>
        <label>2</label>
        <note>4Fe-4S-S-AdoMet</note>
    </ligand>
</feature>
<sequence length="444" mass="48265">MATTLPLPPKVGMVSLGCPKALVDSERILTKLRADGYQMSPDYAGADVVLVNTCGFLDSAKEESLEAVGEAIAENGRVIVTGCMGNEADVIRARFPDVLAVTGPHQYEAVVGAVHEAAPPIPSPFVDLVPEAGLKLTPRHYSYLKISEGCNHRCAFCIIPSIRGDLVSRRPDAILREAEKLIAAGTRELLVISQDTSAYGVDLRHAEWNWKGAPVRAHMTDLARELGKLGAWVRLHYVYPYPHVEQVIPLMAEGLVTPYLDIPFQHASPKVLKAMKRPANDAKVLERIKAWRAIAPDLAIRSSFVVGFPGETEEDFQYLLDWLDEAQLDRVGAFRFEPVQGAAANALPDPVPEEVKEERYARIMEKTAAISAAKLAAKVGRTLDVIIDEVDEEGGATGRSEADAPEIDGNVLLRDAGHLAQGDIVPVLIEDADEHDLFGVPVGR</sequence>
<dbReference type="SMART" id="SM00729">
    <property type="entry name" value="Elp3"/>
    <property type="match status" value="1"/>
</dbReference>
<evidence type="ECO:0000256" key="7">
    <source>
        <dbReference type="ARBA" id="ARBA00023014"/>
    </source>
</evidence>
<dbReference type="InterPro" id="IPR013848">
    <property type="entry name" value="Methylthiotransferase_N"/>
</dbReference>
<dbReference type="Proteomes" id="UP001597115">
    <property type="component" value="Unassembled WGS sequence"/>
</dbReference>
<evidence type="ECO:0000256" key="5">
    <source>
        <dbReference type="ARBA" id="ARBA00022723"/>
    </source>
</evidence>
<evidence type="ECO:0000256" key="8">
    <source>
        <dbReference type="HAMAP-Rule" id="MF_01865"/>
    </source>
</evidence>
<dbReference type="InterPro" id="IPR038135">
    <property type="entry name" value="Methylthiotransferase_N_sf"/>
</dbReference>
<dbReference type="Gene3D" id="2.40.50.140">
    <property type="entry name" value="Nucleic acid-binding proteins"/>
    <property type="match status" value="1"/>
</dbReference>
<evidence type="ECO:0000256" key="2">
    <source>
        <dbReference type="ARBA" id="ARBA00022490"/>
    </source>
</evidence>
<keyword evidence="12" id="KW-0687">Ribonucleoprotein</keyword>
<dbReference type="Pfam" id="PF18693">
    <property type="entry name" value="TRAM_2"/>
    <property type="match status" value="1"/>
</dbReference>
<gene>
    <name evidence="8 12" type="primary">rimO</name>
    <name evidence="12" type="ORF">ACFSCW_09470</name>
</gene>
<keyword evidence="2 8" id="KW-0963">Cytoplasm</keyword>
<dbReference type="InterPro" id="IPR002792">
    <property type="entry name" value="TRAM_dom"/>
</dbReference>
<keyword evidence="4 8" id="KW-0949">S-adenosyl-L-methionine</keyword>
<dbReference type="GO" id="GO:0005840">
    <property type="term" value="C:ribosome"/>
    <property type="evidence" value="ECO:0007669"/>
    <property type="project" value="UniProtKB-KW"/>
</dbReference>
<keyword evidence="3 8" id="KW-0808">Transferase</keyword>
<dbReference type="InterPro" id="IPR058240">
    <property type="entry name" value="rSAM_sf"/>
</dbReference>
<dbReference type="NCBIfam" id="TIGR00089">
    <property type="entry name" value="MiaB/RimO family radical SAM methylthiotransferase"/>
    <property type="match status" value="1"/>
</dbReference>